<feature type="repeat" description="WD" evidence="11">
    <location>
        <begin position="188"/>
        <end position="226"/>
    </location>
</feature>
<evidence type="ECO:0000256" key="3">
    <source>
        <dbReference type="ARBA" id="ARBA00005043"/>
    </source>
</evidence>
<feature type="repeat" description="WD" evidence="11">
    <location>
        <begin position="608"/>
        <end position="641"/>
    </location>
</feature>
<dbReference type="InterPro" id="IPR001680">
    <property type="entry name" value="WD40_rpt"/>
</dbReference>
<feature type="repeat" description="WD" evidence="11">
    <location>
        <begin position="652"/>
        <end position="684"/>
    </location>
</feature>
<dbReference type="EMBL" id="QPFP01000024">
    <property type="protein sequence ID" value="TEB30200.1"/>
    <property type="molecule type" value="Genomic_DNA"/>
</dbReference>
<dbReference type="STRING" id="71717.A0A4Y7T7W7"/>
<dbReference type="UniPathway" id="UPA00988"/>
<dbReference type="GO" id="GO:0005737">
    <property type="term" value="C:cytoplasm"/>
    <property type="evidence" value="ECO:0007669"/>
    <property type="project" value="UniProtKB-SubCell"/>
</dbReference>
<comment type="similarity">
    <text evidence="4">Belongs to the WD repeat ELP2 family.</text>
</comment>
<sequence>MASLAYVAASANRFSHVADTSSEGLVAFGTSNFVALWLADDENDSGVSRTLPGHQAAVTCVRFIDDNAIVSGDEKGVLLLWTRAGSEWRSVRSIQAHAKPISAISLFRNILVTGASDSVVKIWAISRDDKGASLEEKQSISLKKRYPLTLALAVLPHSSVHVLAIGGTDGTVQLWLRSEDTFVHGATLAGHEDWIRALDFHQSGGKHPLVLASGSQDGTIRLWNIDPLSLTPASQESTEDDLLDAFEASLGEVGEGEEGGKQISLKRHILTVKSSAGGSQQFSVLFDALLVGHEAGITSIQWRPGTPISTPILLSTSVDSSIILWAPSTALTQTENGPSLWINYQRFGDVGGQRLGGFVGGRWGSTRNNVLAWGWSGGWRHWKCTDSSNGPSAEGWRETGAITGHSGPVRGLDWSPTGDYLISTGLDQTTRIHGGIPTSSPSPEASWHELARPQIHGYDLLNVTFIDPLKFVSIADEKVVRVFEAPRSFVDMLESLKVSWFSEEQHQRPAGASVPALGLSNKAVGEGTSQALAITDLDVTRRPFEGELAASTLWPEVEKLFGHGYESITLGISNSHRFVATACKSTSAEHAVVRIYDTQSFRPFGQALSGHVLTVTRIAFSPDDILVLTVSRDRTWRLFELHGDGFVPVTADKSHARIIWDCAWSQEGDFFATASRDKSVKIWQKTVDEKKAWSAVETIKLPEAATAVAVTTSVSQRRHLAVGLENGHICIYSSLTNRPKDWKLDSTIDSRMAHVDHIHRLAWRPKTNGSTQLASCSDDGTLRILNVQFDTD</sequence>
<evidence type="ECO:0000256" key="9">
    <source>
        <dbReference type="ARBA" id="ARBA00022737"/>
    </source>
</evidence>
<dbReference type="InterPro" id="IPR015943">
    <property type="entry name" value="WD40/YVTN_repeat-like_dom_sf"/>
</dbReference>
<dbReference type="SMART" id="SM00320">
    <property type="entry name" value="WD40"/>
    <property type="match status" value="11"/>
</dbReference>
<dbReference type="AlphaFoldDB" id="A0A4Y7T7W7"/>
<evidence type="ECO:0000256" key="5">
    <source>
        <dbReference type="ARBA" id="ARBA00020267"/>
    </source>
</evidence>
<keyword evidence="10" id="KW-0539">Nucleus</keyword>
<evidence type="ECO:0000256" key="8">
    <source>
        <dbReference type="ARBA" id="ARBA00022694"/>
    </source>
</evidence>
<dbReference type="InterPro" id="IPR036322">
    <property type="entry name" value="WD40_repeat_dom_sf"/>
</dbReference>
<evidence type="ECO:0000256" key="10">
    <source>
        <dbReference type="ARBA" id="ARBA00023242"/>
    </source>
</evidence>
<evidence type="ECO:0000313" key="13">
    <source>
        <dbReference type="Proteomes" id="UP000298030"/>
    </source>
</evidence>
<keyword evidence="6" id="KW-0963">Cytoplasm</keyword>
<comment type="pathway">
    <text evidence="3">tRNA modification; 5-methoxycarbonylmethyl-2-thiouridine-tRNA biosynthesis.</text>
</comment>
<evidence type="ECO:0000256" key="4">
    <source>
        <dbReference type="ARBA" id="ARBA00005881"/>
    </source>
</evidence>
<keyword evidence="13" id="KW-1185">Reference proteome</keyword>
<comment type="caution">
    <text evidence="12">The sequence shown here is derived from an EMBL/GenBank/DDBJ whole genome shotgun (WGS) entry which is preliminary data.</text>
</comment>
<dbReference type="GO" id="GO:0002098">
    <property type="term" value="P:tRNA wobble uridine modification"/>
    <property type="evidence" value="ECO:0007669"/>
    <property type="project" value="InterPro"/>
</dbReference>
<dbReference type="InterPro" id="IPR020472">
    <property type="entry name" value="WD40_PAC1"/>
</dbReference>
<dbReference type="PANTHER" id="PTHR44111:SF1">
    <property type="entry name" value="ELONGATOR COMPLEX PROTEIN 2"/>
    <property type="match status" value="1"/>
</dbReference>
<feature type="repeat" description="WD" evidence="11">
    <location>
        <begin position="94"/>
        <end position="133"/>
    </location>
</feature>
<feature type="repeat" description="WD" evidence="11">
    <location>
        <begin position="290"/>
        <end position="325"/>
    </location>
</feature>
<accession>A0A4Y7T7W7</accession>
<dbReference type="OrthoDB" id="27911at2759"/>
<protein>
    <recommendedName>
        <fullName evidence="5">Elongator complex protein 2</fullName>
    </recommendedName>
</protein>
<evidence type="ECO:0000256" key="6">
    <source>
        <dbReference type="ARBA" id="ARBA00022490"/>
    </source>
</evidence>
<evidence type="ECO:0000256" key="2">
    <source>
        <dbReference type="ARBA" id="ARBA00004496"/>
    </source>
</evidence>
<dbReference type="GO" id="GO:0005634">
    <property type="term" value="C:nucleus"/>
    <property type="evidence" value="ECO:0007669"/>
    <property type="project" value="UniProtKB-SubCell"/>
</dbReference>
<dbReference type="SUPFAM" id="SSF50978">
    <property type="entry name" value="WD40 repeat-like"/>
    <property type="match status" value="3"/>
</dbReference>
<evidence type="ECO:0000256" key="7">
    <source>
        <dbReference type="ARBA" id="ARBA00022574"/>
    </source>
</evidence>
<feature type="repeat" description="WD" evidence="11">
    <location>
        <begin position="402"/>
        <end position="432"/>
    </location>
</feature>
<dbReference type="InterPro" id="IPR019775">
    <property type="entry name" value="WD40_repeat_CS"/>
</dbReference>
<organism evidence="12 13">
    <name type="scientific">Coprinellus micaceus</name>
    <name type="common">Glistening ink-cap mushroom</name>
    <name type="synonym">Coprinus micaceus</name>
    <dbReference type="NCBI Taxonomy" id="71717"/>
    <lineage>
        <taxon>Eukaryota</taxon>
        <taxon>Fungi</taxon>
        <taxon>Dikarya</taxon>
        <taxon>Basidiomycota</taxon>
        <taxon>Agaricomycotina</taxon>
        <taxon>Agaricomycetes</taxon>
        <taxon>Agaricomycetidae</taxon>
        <taxon>Agaricales</taxon>
        <taxon>Agaricineae</taxon>
        <taxon>Psathyrellaceae</taxon>
        <taxon>Coprinellus</taxon>
    </lineage>
</organism>
<evidence type="ECO:0000256" key="11">
    <source>
        <dbReference type="PROSITE-ProRule" id="PRU00221"/>
    </source>
</evidence>
<name>A0A4Y7T7W7_COPMI</name>
<reference evidence="12 13" key="1">
    <citation type="journal article" date="2019" name="Nat. Ecol. Evol.">
        <title>Megaphylogeny resolves global patterns of mushroom evolution.</title>
        <authorList>
            <person name="Varga T."/>
            <person name="Krizsan K."/>
            <person name="Foldi C."/>
            <person name="Dima B."/>
            <person name="Sanchez-Garcia M."/>
            <person name="Sanchez-Ramirez S."/>
            <person name="Szollosi G.J."/>
            <person name="Szarkandi J.G."/>
            <person name="Papp V."/>
            <person name="Albert L."/>
            <person name="Andreopoulos W."/>
            <person name="Angelini C."/>
            <person name="Antonin V."/>
            <person name="Barry K.W."/>
            <person name="Bougher N.L."/>
            <person name="Buchanan P."/>
            <person name="Buyck B."/>
            <person name="Bense V."/>
            <person name="Catcheside P."/>
            <person name="Chovatia M."/>
            <person name="Cooper J."/>
            <person name="Damon W."/>
            <person name="Desjardin D."/>
            <person name="Finy P."/>
            <person name="Geml J."/>
            <person name="Haridas S."/>
            <person name="Hughes K."/>
            <person name="Justo A."/>
            <person name="Karasinski D."/>
            <person name="Kautmanova I."/>
            <person name="Kiss B."/>
            <person name="Kocsube S."/>
            <person name="Kotiranta H."/>
            <person name="LaButti K.M."/>
            <person name="Lechner B.E."/>
            <person name="Liimatainen K."/>
            <person name="Lipzen A."/>
            <person name="Lukacs Z."/>
            <person name="Mihaltcheva S."/>
            <person name="Morgado L.N."/>
            <person name="Niskanen T."/>
            <person name="Noordeloos M.E."/>
            <person name="Ohm R.A."/>
            <person name="Ortiz-Santana B."/>
            <person name="Ovrebo C."/>
            <person name="Racz N."/>
            <person name="Riley R."/>
            <person name="Savchenko A."/>
            <person name="Shiryaev A."/>
            <person name="Soop K."/>
            <person name="Spirin V."/>
            <person name="Szebenyi C."/>
            <person name="Tomsovsky M."/>
            <person name="Tulloss R.E."/>
            <person name="Uehling J."/>
            <person name="Grigoriev I.V."/>
            <person name="Vagvolgyi C."/>
            <person name="Papp T."/>
            <person name="Martin F.M."/>
            <person name="Miettinen O."/>
            <person name="Hibbett D.S."/>
            <person name="Nagy L.G."/>
        </authorList>
    </citation>
    <scope>NUCLEOTIDE SEQUENCE [LARGE SCALE GENOMIC DNA]</scope>
    <source>
        <strain evidence="12 13">FP101781</strain>
    </source>
</reference>
<dbReference type="Proteomes" id="UP000298030">
    <property type="component" value="Unassembled WGS sequence"/>
</dbReference>
<dbReference type="PROSITE" id="PS50294">
    <property type="entry name" value="WD_REPEATS_REGION"/>
    <property type="match status" value="4"/>
</dbReference>
<evidence type="ECO:0000256" key="1">
    <source>
        <dbReference type="ARBA" id="ARBA00004123"/>
    </source>
</evidence>
<keyword evidence="8" id="KW-0819">tRNA processing</keyword>
<comment type="subcellular location">
    <subcellularLocation>
        <location evidence="2">Cytoplasm</location>
    </subcellularLocation>
    <subcellularLocation>
        <location evidence="1">Nucleus</location>
    </subcellularLocation>
</comment>
<dbReference type="Pfam" id="PF00400">
    <property type="entry name" value="WD40"/>
    <property type="match status" value="7"/>
</dbReference>
<gene>
    <name evidence="12" type="ORF">FA13DRAFT_1689369</name>
</gene>
<dbReference type="PROSITE" id="PS50082">
    <property type="entry name" value="WD_REPEATS_2"/>
    <property type="match status" value="7"/>
</dbReference>
<dbReference type="PANTHER" id="PTHR44111">
    <property type="entry name" value="ELONGATOR COMPLEX PROTEIN 2"/>
    <property type="match status" value="1"/>
</dbReference>
<keyword evidence="9" id="KW-0677">Repeat</keyword>
<dbReference type="InterPro" id="IPR037289">
    <property type="entry name" value="Elp2"/>
</dbReference>
<evidence type="ECO:0000313" key="12">
    <source>
        <dbReference type="EMBL" id="TEB30200.1"/>
    </source>
</evidence>
<dbReference type="PRINTS" id="PR00320">
    <property type="entry name" value="GPROTEINBRPT"/>
</dbReference>
<feature type="repeat" description="WD" evidence="11">
    <location>
        <begin position="51"/>
        <end position="81"/>
    </location>
</feature>
<dbReference type="PROSITE" id="PS00678">
    <property type="entry name" value="WD_REPEATS_1"/>
    <property type="match status" value="1"/>
</dbReference>
<dbReference type="GO" id="GO:0033588">
    <property type="term" value="C:elongator holoenzyme complex"/>
    <property type="evidence" value="ECO:0007669"/>
    <property type="project" value="InterPro"/>
</dbReference>
<proteinExistence type="inferred from homology"/>
<dbReference type="Gene3D" id="2.130.10.10">
    <property type="entry name" value="YVTN repeat-like/Quinoprotein amine dehydrogenase"/>
    <property type="match status" value="4"/>
</dbReference>
<keyword evidence="7 11" id="KW-0853">WD repeat</keyword>